<dbReference type="RefSeq" id="WP_154729948.1">
    <property type="nucleotide sequence ID" value="NZ_SZYE01000096.1"/>
</dbReference>
<keyword evidence="1" id="KW-0812">Transmembrane</keyword>
<reference evidence="2 3" key="1">
    <citation type="submission" date="2019-05" db="EMBL/GenBank/DDBJ databases">
        <title>Genome sequence of Cellulomonas hominis strain CS1.</title>
        <authorList>
            <person name="Belmont J."/>
            <person name="Maclea K.S."/>
        </authorList>
    </citation>
    <scope>NUCLEOTIDE SEQUENCE [LARGE SCALE GENOMIC DNA]</scope>
    <source>
        <strain evidence="2 3">CS1</strain>
    </source>
</reference>
<protein>
    <submittedName>
        <fullName evidence="2">Uncharacterized protein</fullName>
    </submittedName>
</protein>
<evidence type="ECO:0000256" key="1">
    <source>
        <dbReference type="SAM" id="Phobius"/>
    </source>
</evidence>
<keyword evidence="1" id="KW-1133">Transmembrane helix</keyword>
<feature type="transmembrane region" description="Helical" evidence="1">
    <location>
        <begin position="30"/>
        <end position="49"/>
    </location>
</feature>
<dbReference type="OrthoDB" id="4965912at2"/>
<feature type="transmembrane region" description="Helical" evidence="1">
    <location>
        <begin position="183"/>
        <end position="204"/>
    </location>
</feature>
<organism evidence="2 3">
    <name type="scientific">Cellulomonas hominis</name>
    <dbReference type="NCBI Taxonomy" id="156981"/>
    <lineage>
        <taxon>Bacteria</taxon>
        <taxon>Bacillati</taxon>
        <taxon>Actinomycetota</taxon>
        <taxon>Actinomycetes</taxon>
        <taxon>Micrococcales</taxon>
        <taxon>Cellulomonadaceae</taxon>
        <taxon>Cellulomonas</taxon>
    </lineage>
</organism>
<proteinExistence type="predicted"/>
<sequence>MIRLLLSAVIGFFVASVVLRATGLDDGWEWAFGVSLGIMIPLMVLTSIGRSFAGSRHARPQDVEAALRENRVSLAKVLETRATGTSINDQPLCEIRLVVASRTRPAYTTTTRTVVNLGRLPGLQRGAVVVVAQLDAERPDVALLDPPPAGWQEIADRDTHVRTLPEAPVWEAPPAPGRDRRGLLRIPAVLFLVFAVIGFGARVWPVRDEALDLVQGTPLEEVRAEAQQVAETEAPEVYDVFSAAETQRVVDDLVAVAGGTQFTELVMYREYVVSEAPTTPGAPTTDQYNWRDGEATREGAATIQPDPGALPDQLFDVTTVDWSLVEPLVAQLPALTGIADPHGAMVLVRRATDVNVTTPVEFHLSLSDDYYDAYLTADATGQVVSMHGGHPESPSAAWEAAHGG</sequence>
<keyword evidence="1" id="KW-0472">Membrane</keyword>
<accession>A0A7Z8JYH6</accession>
<dbReference type="AlphaFoldDB" id="A0A7Z8JYH6"/>
<evidence type="ECO:0000313" key="3">
    <source>
        <dbReference type="Proteomes" id="UP000308121"/>
    </source>
</evidence>
<dbReference type="EMBL" id="SZYE01000096">
    <property type="protein sequence ID" value="TKR23260.1"/>
    <property type="molecule type" value="Genomic_DNA"/>
</dbReference>
<comment type="caution">
    <text evidence="2">The sequence shown here is derived from an EMBL/GenBank/DDBJ whole genome shotgun (WGS) entry which is preliminary data.</text>
</comment>
<evidence type="ECO:0000313" key="2">
    <source>
        <dbReference type="EMBL" id="TKR23260.1"/>
    </source>
</evidence>
<dbReference type="Proteomes" id="UP000308121">
    <property type="component" value="Unassembled WGS sequence"/>
</dbReference>
<name>A0A7Z8JYH6_9CELL</name>
<gene>
    <name evidence="2" type="ORF">FA014_12175</name>
</gene>